<accession>A0A1V1NUI8</accession>
<dbReference type="Proteomes" id="UP000189670">
    <property type="component" value="Unassembled WGS sequence"/>
</dbReference>
<gene>
    <name evidence="1" type="ORF">OMM_13068</name>
</gene>
<name>A0A1V1NUI8_9BACT</name>
<comment type="caution">
    <text evidence="1">The sequence shown here is derived from an EMBL/GenBank/DDBJ whole genome shotgun (WGS) entry which is preliminary data.</text>
</comment>
<evidence type="ECO:0000313" key="2">
    <source>
        <dbReference type="Proteomes" id="UP000189670"/>
    </source>
</evidence>
<organism evidence="1 2">
    <name type="scientific">Candidatus Magnetoglobus multicellularis str. Araruama</name>
    <dbReference type="NCBI Taxonomy" id="890399"/>
    <lineage>
        <taxon>Bacteria</taxon>
        <taxon>Pseudomonadati</taxon>
        <taxon>Thermodesulfobacteriota</taxon>
        <taxon>Desulfobacteria</taxon>
        <taxon>Desulfobacterales</taxon>
        <taxon>Desulfobacteraceae</taxon>
        <taxon>Candidatus Magnetoglobus</taxon>
    </lineage>
</organism>
<dbReference type="AlphaFoldDB" id="A0A1V1NUI8"/>
<dbReference type="EMBL" id="ATBP01002137">
    <property type="protein sequence ID" value="ETR66235.1"/>
    <property type="molecule type" value="Genomic_DNA"/>
</dbReference>
<reference evidence="2" key="1">
    <citation type="submission" date="2012-11" db="EMBL/GenBank/DDBJ databases">
        <authorList>
            <person name="Lucero-Rivera Y.E."/>
            <person name="Tovar-Ramirez D."/>
        </authorList>
    </citation>
    <scope>NUCLEOTIDE SEQUENCE [LARGE SCALE GENOMIC DNA]</scope>
    <source>
        <strain evidence="2">Araruama</strain>
    </source>
</reference>
<evidence type="ECO:0000313" key="1">
    <source>
        <dbReference type="EMBL" id="ETR66235.1"/>
    </source>
</evidence>
<protein>
    <submittedName>
        <fullName evidence="1">Uncharacterized protein</fullName>
    </submittedName>
</protein>
<sequence>MLIYGLKRGKRGEKREKREIEGAIEEARTSVIDVLKLKYANISQSITTMLQNIQDHNELRILRREAVLAKNLSEFQTRLNAYQRI</sequence>
<proteinExistence type="predicted"/>